<evidence type="ECO:0000259" key="9">
    <source>
        <dbReference type="Pfam" id="PF00857"/>
    </source>
</evidence>
<evidence type="ECO:0000256" key="4">
    <source>
        <dbReference type="ARBA" id="ARBA00022801"/>
    </source>
</evidence>
<evidence type="ECO:0000256" key="2">
    <source>
        <dbReference type="ARBA" id="ARBA00022642"/>
    </source>
</evidence>
<dbReference type="EMBL" id="JMIH01000016">
    <property type="protein sequence ID" value="KEO74215.1"/>
    <property type="molecule type" value="Genomic_DNA"/>
</dbReference>
<evidence type="ECO:0000256" key="1">
    <source>
        <dbReference type="ARBA" id="ARBA00006336"/>
    </source>
</evidence>
<dbReference type="Pfam" id="PF00857">
    <property type="entry name" value="Isochorismatase"/>
    <property type="match status" value="1"/>
</dbReference>
<evidence type="ECO:0000256" key="6">
    <source>
        <dbReference type="ARBA" id="ARBA00039017"/>
    </source>
</evidence>
<dbReference type="STRING" id="1048983.EL17_08760"/>
<evidence type="ECO:0000256" key="7">
    <source>
        <dbReference type="ARBA" id="ARBA00043224"/>
    </source>
</evidence>
<protein>
    <recommendedName>
        <fullName evidence="8">Nicotinamidase</fullName>
        <ecNumber evidence="6">3.5.1.19</ecNumber>
    </recommendedName>
    <alternativeName>
        <fullName evidence="7">Nicotinamide deamidase</fullName>
    </alternativeName>
</protein>
<dbReference type="RefSeq" id="WP_035073133.1">
    <property type="nucleotide sequence ID" value="NZ_JMIH01000016.1"/>
</dbReference>
<keyword evidence="3" id="KW-0479">Metal-binding</keyword>
<name>A0A074L169_9BACT</name>
<dbReference type="GO" id="GO:0019363">
    <property type="term" value="P:pyridine nucleotide biosynthetic process"/>
    <property type="evidence" value="ECO:0007669"/>
    <property type="project" value="UniProtKB-KW"/>
</dbReference>
<reference evidence="10 11" key="1">
    <citation type="submission" date="2014-04" db="EMBL/GenBank/DDBJ databases">
        <title>Characterization and application of a salt tolerant electro-active bacterium.</title>
        <authorList>
            <person name="Yang L."/>
            <person name="Wei S."/>
            <person name="Tay Q.X.M."/>
        </authorList>
    </citation>
    <scope>NUCLEOTIDE SEQUENCE [LARGE SCALE GENOMIC DNA]</scope>
    <source>
        <strain evidence="10 11">LY1</strain>
    </source>
</reference>
<dbReference type="EC" id="3.5.1.19" evidence="6"/>
<dbReference type="eggNOG" id="COG1335">
    <property type="taxonomic scope" value="Bacteria"/>
</dbReference>
<keyword evidence="2" id="KW-0662">Pyridine nucleotide biosynthesis</keyword>
<keyword evidence="11" id="KW-1185">Reference proteome</keyword>
<dbReference type="NCBIfam" id="NF008623">
    <property type="entry name" value="PRK11609.1"/>
    <property type="match status" value="1"/>
</dbReference>
<accession>A0A074L169</accession>
<dbReference type="GO" id="GO:0046872">
    <property type="term" value="F:metal ion binding"/>
    <property type="evidence" value="ECO:0007669"/>
    <property type="project" value="UniProtKB-KW"/>
</dbReference>
<gene>
    <name evidence="10" type="ORF">EL17_08760</name>
</gene>
<dbReference type="CDD" id="cd01011">
    <property type="entry name" value="nicotinamidase"/>
    <property type="match status" value="1"/>
</dbReference>
<feature type="domain" description="Isochorismatase-like" evidence="9">
    <location>
        <begin position="3"/>
        <end position="200"/>
    </location>
</feature>
<dbReference type="Proteomes" id="UP000027821">
    <property type="component" value="Unassembled WGS sequence"/>
</dbReference>
<evidence type="ECO:0000313" key="11">
    <source>
        <dbReference type="Proteomes" id="UP000027821"/>
    </source>
</evidence>
<dbReference type="FunFam" id="3.40.50.850:FF:000006">
    <property type="entry name" value="Bifunctional pyrazinamidase/nicotinamidase"/>
    <property type="match status" value="1"/>
</dbReference>
<comment type="pathway">
    <text evidence="5">Cofactor biosynthesis; nicotinate biosynthesis; nicotinate from nicotinamide: step 1/1.</text>
</comment>
<dbReference type="Gene3D" id="3.40.50.850">
    <property type="entry name" value="Isochorismatase-like"/>
    <property type="match status" value="1"/>
</dbReference>
<evidence type="ECO:0000256" key="5">
    <source>
        <dbReference type="ARBA" id="ARBA00037900"/>
    </source>
</evidence>
<dbReference type="PANTHER" id="PTHR11080:SF2">
    <property type="entry name" value="LD05707P"/>
    <property type="match status" value="1"/>
</dbReference>
<sequence length="206" mass="22882">MKALLIVDVQYDFLPGGALPVEEGDKIIPVINEIQEQFQFIVATQDWHPPKHGSFAASHDGYIVGDMIQLGGIDQILWPVHCVQDTKGAEFHSSLHTKKWARIFQKGTDILVDSYSGFYDNNRKKDTGLAAYLNKHGVKEVYVVGLAADYCVKFTVLDALKEGFHTFLFKDATRAVNIRPGDFEAALQEMQEAGAVIVDSSVLLNL</sequence>
<evidence type="ECO:0000256" key="3">
    <source>
        <dbReference type="ARBA" id="ARBA00022723"/>
    </source>
</evidence>
<evidence type="ECO:0000256" key="8">
    <source>
        <dbReference type="ARBA" id="ARBA00072277"/>
    </source>
</evidence>
<comment type="caution">
    <text evidence="10">The sequence shown here is derived from an EMBL/GenBank/DDBJ whole genome shotgun (WGS) entry which is preliminary data.</text>
</comment>
<dbReference type="AlphaFoldDB" id="A0A074L169"/>
<organism evidence="10 11">
    <name type="scientific">Anditalea andensis</name>
    <dbReference type="NCBI Taxonomy" id="1048983"/>
    <lineage>
        <taxon>Bacteria</taxon>
        <taxon>Pseudomonadati</taxon>
        <taxon>Bacteroidota</taxon>
        <taxon>Cytophagia</taxon>
        <taxon>Cytophagales</taxon>
        <taxon>Cytophagaceae</taxon>
        <taxon>Anditalea</taxon>
    </lineage>
</organism>
<proteinExistence type="inferred from homology"/>
<dbReference type="InterPro" id="IPR036380">
    <property type="entry name" value="Isochorismatase-like_sf"/>
</dbReference>
<dbReference type="GO" id="GO:0008936">
    <property type="term" value="F:nicotinamidase activity"/>
    <property type="evidence" value="ECO:0007669"/>
    <property type="project" value="UniProtKB-EC"/>
</dbReference>
<evidence type="ECO:0000313" key="10">
    <source>
        <dbReference type="EMBL" id="KEO74215.1"/>
    </source>
</evidence>
<keyword evidence="4" id="KW-0378">Hydrolase</keyword>
<dbReference type="OrthoDB" id="9791276at2"/>
<dbReference type="InterPro" id="IPR000868">
    <property type="entry name" value="Isochorismatase-like_dom"/>
</dbReference>
<comment type="similarity">
    <text evidence="1">Belongs to the isochorismatase family.</text>
</comment>
<dbReference type="SUPFAM" id="SSF52499">
    <property type="entry name" value="Isochorismatase-like hydrolases"/>
    <property type="match status" value="1"/>
</dbReference>
<dbReference type="InterPro" id="IPR052347">
    <property type="entry name" value="Isochorismatase_Nicotinamidase"/>
</dbReference>
<dbReference type="PANTHER" id="PTHR11080">
    <property type="entry name" value="PYRAZINAMIDASE/NICOTINAMIDASE"/>
    <property type="match status" value="1"/>
</dbReference>